<dbReference type="AlphaFoldDB" id="A0A177EYI1"/>
<dbReference type="GeneID" id="34603886"/>
<proteinExistence type="inferred from homology"/>
<keyword evidence="2" id="KW-0521">NADP</keyword>
<dbReference type="Gene3D" id="3.40.50.720">
    <property type="entry name" value="NAD(P)-binding Rossmann-like Domain"/>
    <property type="match status" value="1"/>
</dbReference>
<dbReference type="PANTHER" id="PTHR42748:SF26">
    <property type="entry name" value="NMRA-LIKE DOMAIN-CONTAINING PROTEIN"/>
    <property type="match status" value="1"/>
</dbReference>
<dbReference type="InterPro" id="IPR036291">
    <property type="entry name" value="NAD(P)-bd_dom_sf"/>
</dbReference>
<evidence type="ECO:0000259" key="3">
    <source>
        <dbReference type="Pfam" id="PF05368"/>
    </source>
</evidence>
<sequence>MSKLIVVVGATGTQGGSVVDTFLQESGWQVRALTRNANSAAAEKLRTKGVHEVVSASLDDPASLVQAFQGATAIFSVTDFWGAYYDPATTPEATATGLPKNVWVGQKEEQQGKNVFDAAAQTQGLQRLIFSGLSNATKWSRGKYTHVYHFDSKARAAEYGQVTYPDLWQKTSIIQVGFYLSNVLTYPFMRPQKDADGVYTFSYTGPTDGKLPLIAAEEDTGPFTKALISLPEAGKNLIAYREWMSMDEFVALLSRTLGVKMRTKILAMDEVAASTGIWGSLPEDLLLELSDNTNYFVEFGYEGRDDPSVLHPHALGVEVKLPSVEDWIKKQDWSAILN</sequence>
<comment type="similarity">
    <text evidence="1">Belongs to the NmrA-type oxidoreductase family.</text>
</comment>
<gene>
    <name evidence="4" type="ORF">AYO21_08743</name>
</gene>
<evidence type="ECO:0000256" key="1">
    <source>
        <dbReference type="ARBA" id="ARBA00006328"/>
    </source>
</evidence>
<feature type="domain" description="NmrA-like" evidence="3">
    <location>
        <begin position="1"/>
        <end position="304"/>
    </location>
</feature>
<dbReference type="Proteomes" id="UP000077002">
    <property type="component" value="Unassembled WGS sequence"/>
</dbReference>
<reference evidence="4 5" key="1">
    <citation type="submission" date="2016-03" db="EMBL/GenBank/DDBJ databases">
        <title>Draft genome sequence of the Fonsecaea monophora CBS 269.37.</title>
        <authorList>
            <person name="Bombassaro A."/>
            <person name="Vinicius W.A."/>
            <person name="De Hoog S."/>
            <person name="Sun J."/>
            <person name="Souza E.M."/>
            <person name="Raittz R.T."/>
            <person name="Costa F."/>
            <person name="Leao A.C."/>
            <person name="Tadra-Sfeir M.Z."/>
            <person name="Baura V."/>
            <person name="Balsanelli E."/>
            <person name="Pedrosa F.O."/>
            <person name="Moreno L.F."/>
            <person name="Steffens M.B."/>
            <person name="Xi L."/>
            <person name="Bocca A.L."/>
            <person name="Felipe M.S."/>
            <person name="Teixeira M."/>
            <person name="Telles Filho F.Q."/>
            <person name="Azevedo C.M."/>
            <person name="Gomes R."/>
            <person name="Vicente V.A."/>
        </authorList>
    </citation>
    <scope>NUCLEOTIDE SEQUENCE [LARGE SCALE GENOMIC DNA]</scope>
    <source>
        <strain evidence="4 5">CBS 269.37</strain>
    </source>
</reference>
<comment type="caution">
    <text evidence="4">The sequence shown here is derived from an EMBL/GenBank/DDBJ whole genome shotgun (WGS) entry which is preliminary data.</text>
</comment>
<dbReference type="Gene3D" id="3.90.25.10">
    <property type="entry name" value="UDP-galactose 4-epimerase, domain 1"/>
    <property type="match status" value="1"/>
</dbReference>
<dbReference type="GO" id="GO:0005634">
    <property type="term" value="C:nucleus"/>
    <property type="evidence" value="ECO:0007669"/>
    <property type="project" value="TreeGrafter"/>
</dbReference>
<dbReference type="InterPro" id="IPR008030">
    <property type="entry name" value="NmrA-like"/>
</dbReference>
<dbReference type="OrthoDB" id="3358371at2759"/>
<dbReference type="InterPro" id="IPR051164">
    <property type="entry name" value="NmrA-like_oxidored"/>
</dbReference>
<evidence type="ECO:0000313" key="5">
    <source>
        <dbReference type="Proteomes" id="UP000077002"/>
    </source>
</evidence>
<dbReference type="RefSeq" id="XP_022509047.1">
    <property type="nucleotide sequence ID" value="XM_022658686.1"/>
</dbReference>
<dbReference type="EMBL" id="LVKK01000078">
    <property type="protein sequence ID" value="OAG37095.1"/>
    <property type="molecule type" value="Genomic_DNA"/>
</dbReference>
<dbReference type="SUPFAM" id="SSF51735">
    <property type="entry name" value="NAD(P)-binding Rossmann-fold domains"/>
    <property type="match status" value="1"/>
</dbReference>
<dbReference type="Pfam" id="PF05368">
    <property type="entry name" value="NmrA"/>
    <property type="match status" value="1"/>
</dbReference>
<accession>A0A177EYI1</accession>
<evidence type="ECO:0000256" key="2">
    <source>
        <dbReference type="ARBA" id="ARBA00022857"/>
    </source>
</evidence>
<dbReference type="CDD" id="cd05251">
    <property type="entry name" value="NmrA_like_SDR_a"/>
    <property type="match status" value="1"/>
</dbReference>
<organism evidence="4 5">
    <name type="scientific">Fonsecaea monophora</name>
    <dbReference type="NCBI Taxonomy" id="254056"/>
    <lineage>
        <taxon>Eukaryota</taxon>
        <taxon>Fungi</taxon>
        <taxon>Dikarya</taxon>
        <taxon>Ascomycota</taxon>
        <taxon>Pezizomycotina</taxon>
        <taxon>Eurotiomycetes</taxon>
        <taxon>Chaetothyriomycetidae</taxon>
        <taxon>Chaetothyriales</taxon>
        <taxon>Herpotrichiellaceae</taxon>
        <taxon>Fonsecaea</taxon>
    </lineage>
</organism>
<protein>
    <recommendedName>
        <fullName evidence="3">NmrA-like domain-containing protein</fullName>
    </recommendedName>
</protein>
<evidence type="ECO:0000313" key="4">
    <source>
        <dbReference type="EMBL" id="OAG37095.1"/>
    </source>
</evidence>
<name>A0A177EYI1_9EURO</name>
<dbReference type="PANTHER" id="PTHR42748">
    <property type="entry name" value="NITROGEN METABOLITE REPRESSION PROTEIN NMRA FAMILY MEMBER"/>
    <property type="match status" value="1"/>
</dbReference>
<keyword evidence="5" id="KW-1185">Reference proteome</keyword>